<evidence type="ECO:0000313" key="2">
    <source>
        <dbReference type="EMBL" id="KAK8986435.1"/>
    </source>
</evidence>
<accession>A0ABR2PDB7</accession>
<reference evidence="2 3" key="1">
    <citation type="journal article" date="2024" name="G3 (Bethesda)">
        <title>Genome assembly of Hibiscus sabdariffa L. provides insights into metabolisms of medicinal natural products.</title>
        <authorList>
            <person name="Kim T."/>
        </authorList>
    </citation>
    <scope>NUCLEOTIDE SEQUENCE [LARGE SCALE GENOMIC DNA]</scope>
    <source>
        <strain evidence="2">TK-2024</strain>
        <tissue evidence="2">Old leaves</tissue>
    </source>
</reference>
<feature type="region of interest" description="Disordered" evidence="1">
    <location>
        <begin position="39"/>
        <end position="136"/>
    </location>
</feature>
<organism evidence="2 3">
    <name type="scientific">Hibiscus sabdariffa</name>
    <name type="common">roselle</name>
    <dbReference type="NCBI Taxonomy" id="183260"/>
    <lineage>
        <taxon>Eukaryota</taxon>
        <taxon>Viridiplantae</taxon>
        <taxon>Streptophyta</taxon>
        <taxon>Embryophyta</taxon>
        <taxon>Tracheophyta</taxon>
        <taxon>Spermatophyta</taxon>
        <taxon>Magnoliopsida</taxon>
        <taxon>eudicotyledons</taxon>
        <taxon>Gunneridae</taxon>
        <taxon>Pentapetalae</taxon>
        <taxon>rosids</taxon>
        <taxon>malvids</taxon>
        <taxon>Malvales</taxon>
        <taxon>Malvaceae</taxon>
        <taxon>Malvoideae</taxon>
        <taxon>Hibiscus</taxon>
    </lineage>
</organism>
<keyword evidence="3" id="KW-1185">Reference proteome</keyword>
<gene>
    <name evidence="2" type="ORF">V6N11_009994</name>
</gene>
<evidence type="ECO:0000256" key="1">
    <source>
        <dbReference type="SAM" id="MobiDB-lite"/>
    </source>
</evidence>
<protein>
    <submittedName>
        <fullName evidence="2">Uncharacterized protein</fullName>
    </submittedName>
</protein>
<dbReference type="EMBL" id="JBBPBN010000063">
    <property type="protein sequence ID" value="KAK8986435.1"/>
    <property type="molecule type" value="Genomic_DNA"/>
</dbReference>
<name>A0ABR2PDB7_9ROSI</name>
<proteinExistence type="predicted"/>
<evidence type="ECO:0000313" key="3">
    <source>
        <dbReference type="Proteomes" id="UP001396334"/>
    </source>
</evidence>
<sequence>MPILGKTANISHKNNSATLFQFAYVPLVHGDNPVAAQGSDSPLAQNVDQGNSDVRSQVHANEQLAESASQSYASSPNLEFTPASNHSDLEATLVHSEHETDGSLEDNVAEELPLSTQHAQPIQEVGQHVATESSKKAKSTYKAVTSFIVKHS</sequence>
<comment type="caution">
    <text evidence="2">The sequence shown here is derived from an EMBL/GenBank/DDBJ whole genome shotgun (WGS) entry which is preliminary data.</text>
</comment>
<dbReference type="Proteomes" id="UP001396334">
    <property type="component" value="Unassembled WGS sequence"/>
</dbReference>
<feature type="compositionally biased region" description="Polar residues" evidence="1">
    <location>
        <begin position="39"/>
        <end position="86"/>
    </location>
</feature>